<dbReference type="AlphaFoldDB" id="A0A1Q3A5P0"/>
<organism evidence="1 2">
    <name type="scientific">Zygosaccharomyces rouxii</name>
    <dbReference type="NCBI Taxonomy" id="4956"/>
    <lineage>
        <taxon>Eukaryota</taxon>
        <taxon>Fungi</taxon>
        <taxon>Dikarya</taxon>
        <taxon>Ascomycota</taxon>
        <taxon>Saccharomycotina</taxon>
        <taxon>Saccharomycetes</taxon>
        <taxon>Saccharomycetales</taxon>
        <taxon>Saccharomycetaceae</taxon>
        <taxon>Zygosaccharomyces</taxon>
    </lineage>
</organism>
<dbReference type="OrthoDB" id="4069973at2759"/>
<dbReference type="OMA" id="SHKTLWS"/>
<dbReference type="EMBL" id="BDGX01000030">
    <property type="protein sequence ID" value="GAV50890.1"/>
    <property type="molecule type" value="Genomic_DNA"/>
</dbReference>
<accession>A0A1Q3A5P0</accession>
<dbReference type="Proteomes" id="UP000187013">
    <property type="component" value="Unassembled WGS sequence"/>
</dbReference>
<dbReference type="eggNOG" id="ENOG502RYC2">
    <property type="taxonomic scope" value="Eukaryota"/>
</dbReference>
<comment type="caution">
    <text evidence="1">The sequence shown here is derived from an EMBL/GenBank/DDBJ whole genome shotgun (WGS) entry which is preliminary data.</text>
</comment>
<evidence type="ECO:0000313" key="2">
    <source>
        <dbReference type="Proteomes" id="UP000187013"/>
    </source>
</evidence>
<proteinExistence type="predicted"/>
<protein>
    <submittedName>
        <fullName evidence="1">Uncharacterized protein</fullName>
    </submittedName>
</protein>
<sequence length="631" mass="73628">MVDTNLKFWSTLVFAAFKRRPENPVFGYKRNVIKMRNAHGKRIESLLKKPDLHVVDLELDGTLETAHVSRIRELLLKDARAPTDSTLRIFRNGKVPKQGQKQEISDWKYSSLLFKNALNPKYGLPLSKLNAHEDFLMNKTILLESESGEEKLDRILWPSAVFSHSCRGIGIPTETYRQYREKYGTDDKIPKLVNPLPGDPFLKLYPVDFVPSDFQAVGLFPNYVETHKNVFKGFDLFGALVKSRLCTESEIKLINQRVITKEKPSSYTPSSDIDLKGVDVQDHRDSNNLQVETNLNNLNKWTKVSKDYQSFWSARGIPNKIIPADILRCLFLTKDITISQMKEEFCKHYILFSIFSQAWRIDRKFNNKDPNFSESSLDVPWRPWDLYILKRSQEISAIPIPTTLEEFSDVKLQFDQFLSEFFSYYALIVSEMKAETDSFFQPTESHLPRMVPVKQVLRNILLENQWVQTLYPNLHTHMKNRFQWIHSSNYLAVPTTTEMDEKTRQSNEKLLTIVRIISELESESRQNQLGERGGIYVDLKTPASNWKIVIVNNSLTDPEVRRLLKFNSDLGLQFTQNLEYSRNEDGWSCQKKKMLDPDTYIYLYHNEKHLESNKDLIDDIIDRFDQQADKN</sequence>
<reference evidence="1 2" key="1">
    <citation type="submission" date="2016-08" db="EMBL/GenBank/DDBJ databases">
        <title>Draft genome sequence of allopolyploid Zygosaccharomyces rouxii.</title>
        <authorList>
            <person name="Watanabe J."/>
            <person name="Uehara K."/>
            <person name="Mogi Y."/>
            <person name="Tsukioka Y."/>
        </authorList>
    </citation>
    <scope>NUCLEOTIDE SEQUENCE [LARGE SCALE GENOMIC DNA]</scope>
    <source>
        <strain evidence="1 2">NBRC 110957</strain>
    </source>
</reference>
<evidence type="ECO:0000313" key="1">
    <source>
        <dbReference type="EMBL" id="GAV50890.1"/>
    </source>
</evidence>
<name>A0A1Q3A5P0_ZYGRO</name>
<gene>
    <name evidence="1" type="ORF">ZYGR_0AD00730</name>
</gene>